<evidence type="ECO:0000313" key="3">
    <source>
        <dbReference type="Proteomes" id="UP000306050"/>
    </source>
</evidence>
<evidence type="ECO:0000313" key="2">
    <source>
        <dbReference type="EMBL" id="TKY88245.1"/>
    </source>
</evidence>
<sequence>MLAYKQSLTKAHTERLGGLLGLQHPLAPVGSSGIASIQPVAEATQPPMLPSVFDNLIMIVDREDTVVWTSDSIRACAGMLFNPAAGRDNVGAGWQSETLGGKLVKVSDLLADEQEVSWWQEACREIRSMQSQEQHASATSEEPTRFRKEIVLARRNPQRDNTLIELAIVATRNPQAAENGFLMVQLRPASIPAIATVSSHPSLSHPSRPSFRAEDPSGTRATSELRLLVSRSGLILRTTSPTNPATRSSQGDSMRGSAEARAIYALFGDSTSVPAFGQSLVDVPRLAPLLHVVAQAAVVGLAQTVQLAAGGRQITATVQPVLRSASVGAEGSRRTHAAAAKVWITLSAPSATVLRRSSSIMPRTVTGFGSRGAGVTEMAHLMSPQSRGAGLDRRHSYQAFKQDHSFHAPFGAVPFPNQAAADDAASAASYFRQPGAAQTTSANQQHSPTYGKGREGSTQPTPESPLPDSQNSRMEGSLPVNDSLSMLMAQLEQENRNLQRQIDARRRRRQMQAQPFVHPFTQPQWGATPTQPFQSHHSSFPALSPSAFLGDTVPGSCPTRLQYLP</sequence>
<name>A0A4U7KUD5_9BASI</name>
<dbReference type="Proteomes" id="UP000306050">
    <property type="component" value="Chromosome SGRAM_18"/>
</dbReference>
<dbReference type="GeneID" id="40725850"/>
<dbReference type="OrthoDB" id="2556793at2759"/>
<feature type="region of interest" description="Disordered" evidence="1">
    <location>
        <begin position="198"/>
        <end position="222"/>
    </location>
</feature>
<comment type="caution">
    <text evidence="2">The sequence shown here is derived from an EMBL/GenBank/DDBJ whole genome shotgun (WGS) entry which is preliminary data.</text>
</comment>
<feature type="compositionally biased region" description="Polar residues" evidence="1">
    <location>
        <begin position="521"/>
        <end position="538"/>
    </location>
</feature>
<reference evidence="2 3" key="1">
    <citation type="submission" date="2019-05" db="EMBL/GenBank/DDBJ databases">
        <title>Sporisorium graminicola CBS 10092 draft sequencing and annotation.</title>
        <authorList>
            <person name="Solano-Gonzalez S."/>
            <person name="Caddick M.X."/>
            <person name="Darby A."/>
        </authorList>
    </citation>
    <scope>NUCLEOTIDE SEQUENCE [LARGE SCALE GENOMIC DNA]</scope>
    <source>
        <strain evidence="2 3">CBS 10092</strain>
    </source>
</reference>
<gene>
    <name evidence="2" type="ORF">EX895_002955</name>
</gene>
<accession>A0A4U7KUD5</accession>
<feature type="compositionally biased region" description="Low complexity" evidence="1">
    <location>
        <begin position="198"/>
        <end position="210"/>
    </location>
</feature>
<keyword evidence="3" id="KW-1185">Reference proteome</keyword>
<proteinExistence type="predicted"/>
<feature type="region of interest" description="Disordered" evidence="1">
    <location>
        <begin position="504"/>
        <end position="539"/>
    </location>
</feature>
<evidence type="ECO:0008006" key="4">
    <source>
        <dbReference type="Google" id="ProtNLM"/>
    </source>
</evidence>
<dbReference type="KEGG" id="sgra:EX895_002955"/>
<dbReference type="EMBL" id="SRRM01000010">
    <property type="protein sequence ID" value="TKY88245.1"/>
    <property type="molecule type" value="Genomic_DNA"/>
</dbReference>
<protein>
    <recommendedName>
        <fullName evidence="4">PAS domain-containing protein</fullName>
    </recommendedName>
</protein>
<organism evidence="2 3">
    <name type="scientific">Sporisorium graminicola</name>
    <dbReference type="NCBI Taxonomy" id="280036"/>
    <lineage>
        <taxon>Eukaryota</taxon>
        <taxon>Fungi</taxon>
        <taxon>Dikarya</taxon>
        <taxon>Basidiomycota</taxon>
        <taxon>Ustilaginomycotina</taxon>
        <taxon>Ustilaginomycetes</taxon>
        <taxon>Ustilaginales</taxon>
        <taxon>Ustilaginaceae</taxon>
        <taxon>Sporisorium</taxon>
    </lineage>
</organism>
<feature type="compositionally biased region" description="Polar residues" evidence="1">
    <location>
        <begin position="456"/>
        <end position="478"/>
    </location>
</feature>
<dbReference type="RefSeq" id="XP_029740230.1">
    <property type="nucleotide sequence ID" value="XM_029883553.1"/>
</dbReference>
<dbReference type="AlphaFoldDB" id="A0A4U7KUD5"/>
<feature type="region of interest" description="Disordered" evidence="1">
    <location>
        <begin position="433"/>
        <end position="478"/>
    </location>
</feature>
<evidence type="ECO:0000256" key="1">
    <source>
        <dbReference type="SAM" id="MobiDB-lite"/>
    </source>
</evidence>
<feature type="compositionally biased region" description="Polar residues" evidence="1">
    <location>
        <begin position="436"/>
        <end position="448"/>
    </location>
</feature>